<dbReference type="RefSeq" id="WP_154174891.1">
    <property type="nucleotide sequence ID" value="NZ_WJXZ01000004.1"/>
</dbReference>
<feature type="signal peptide" evidence="1">
    <location>
        <begin position="1"/>
        <end position="20"/>
    </location>
</feature>
<dbReference type="OrthoDB" id="912723at2"/>
<gene>
    <name evidence="2" type="ORF">GJJ30_09545</name>
</gene>
<evidence type="ECO:0000313" key="2">
    <source>
        <dbReference type="EMBL" id="MRS61529.1"/>
    </source>
</evidence>
<protein>
    <recommendedName>
        <fullName evidence="4">DUF3575 domain-containing protein</fullName>
    </recommendedName>
</protein>
<accession>A0A7K0EI64</accession>
<dbReference type="Proteomes" id="UP000441754">
    <property type="component" value="Unassembled WGS sequence"/>
</dbReference>
<sequence>MKTISMTILFFLTGFLSIHAQQTTYSQEDSTVTVSELKRVYRYITRANVEEKTLFKLGFWPNAGDRDYTVRPNFRIGLNADASVERKITPSFSVLAGFDLVLRYNRFNQFKVPFNSSFNSYEDTDKIFRGFVYAKLGTRFYYGMAKRIREGKSANNFSGNYVGLQFTKALSVRVIQHFYDTKTGQSVRTDNDDLAYAYNAPLVSAMWGMQRRLGRQGFVDINAGPEVTFPRRMKDPYLLGHAFEFYKNNYQPSLTLRVNAVIGLGW</sequence>
<comment type="caution">
    <text evidence="2">The sequence shown here is derived from an EMBL/GenBank/DDBJ whole genome shotgun (WGS) entry which is preliminary data.</text>
</comment>
<feature type="chain" id="PRO_5029492382" description="DUF3575 domain-containing protein" evidence="1">
    <location>
        <begin position="21"/>
        <end position="266"/>
    </location>
</feature>
<organism evidence="2 3">
    <name type="scientific">Larkinella terrae</name>
    <dbReference type="NCBI Taxonomy" id="2025311"/>
    <lineage>
        <taxon>Bacteria</taxon>
        <taxon>Pseudomonadati</taxon>
        <taxon>Bacteroidota</taxon>
        <taxon>Cytophagia</taxon>
        <taxon>Cytophagales</taxon>
        <taxon>Spirosomataceae</taxon>
        <taxon>Larkinella</taxon>
    </lineage>
</organism>
<keyword evidence="1" id="KW-0732">Signal</keyword>
<dbReference type="EMBL" id="WJXZ01000004">
    <property type="protein sequence ID" value="MRS61529.1"/>
    <property type="molecule type" value="Genomic_DNA"/>
</dbReference>
<keyword evidence="3" id="KW-1185">Reference proteome</keyword>
<evidence type="ECO:0000256" key="1">
    <source>
        <dbReference type="SAM" id="SignalP"/>
    </source>
</evidence>
<reference evidence="2 3" key="1">
    <citation type="journal article" date="2018" name="Antonie Van Leeuwenhoek">
        <title>Larkinella terrae sp. nov., isolated from soil on Jeju Island, South Korea.</title>
        <authorList>
            <person name="Ten L.N."/>
            <person name="Jeon J."/>
            <person name="Park S.J."/>
            <person name="Park S."/>
            <person name="Lee S.Y."/>
            <person name="Kim M.K."/>
            <person name="Jung H.Y."/>
        </authorList>
    </citation>
    <scope>NUCLEOTIDE SEQUENCE [LARGE SCALE GENOMIC DNA]</scope>
    <source>
        <strain evidence="2 3">KCTC 52001</strain>
    </source>
</reference>
<proteinExistence type="predicted"/>
<evidence type="ECO:0000313" key="3">
    <source>
        <dbReference type="Proteomes" id="UP000441754"/>
    </source>
</evidence>
<evidence type="ECO:0008006" key="4">
    <source>
        <dbReference type="Google" id="ProtNLM"/>
    </source>
</evidence>
<name>A0A7K0EI64_9BACT</name>
<dbReference type="AlphaFoldDB" id="A0A7K0EI64"/>